<dbReference type="AlphaFoldDB" id="B8HM23"/>
<name>B8HM23_CYAP4</name>
<organism evidence="2">
    <name type="scientific">Cyanothece sp. (strain PCC 7425 / ATCC 29141)</name>
    <dbReference type="NCBI Taxonomy" id="395961"/>
    <lineage>
        <taxon>Bacteria</taxon>
        <taxon>Bacillati</taxon>
        <taxon>Cyanobacteriota</taxon>
        <taxon>Cyanophyceae</taxon>
        <taxon>Gomontiellales</taxon>
        <taxon>Cyanothecaceae</taxon>
        <taxon>Cyanothece</taxon>
    </lineage>
</organism>
<dbReference type="Pfam" id="PF07862">
    <property type="entry name" value="Nif11"/>
    <property type="match status" value="1"/>
</dbReference>
<dbReference type="InterPro" id="IPR022516">
    <property type="entry name" value="CHP03798_Ocin"/>
</dbReference>
<dbReference type="STRING" id="395961.Cyan7425_3049"/>
<accession>B8HM23</accession>
<dbReference type="KEGG" id="cyn:Cyan7425_3049"/>
<dbReference type="InterPro" id="IPR012903">
    <property type="entry name" value="Nif11"/>
</dbReference>
<evidence type="ECO:0000313" key="2">
    <source>
        <dbReference type="EMBL" id="ACL45383.1"/>
    </source>
</evidence>
<dbReference type="eggNOG" id="ENOG5034CC1">
    <property type="taxonomic scope" value="Bacteria"/>
</dbReference>
<protein>
    <recommendedName>
        <fullName evidence="1">Nif11 domain-containing protein</fullName>
    </recommendedName>
</protein>
<feature type="domain" description="Nif11" evidence="1">
    <location>
        <begin position="3"/>
        <end position="50"/>
    </location>
</feature>
<dbReference type="NCBIfam" id="TIGR03798">
    <property type="entry name" value="leader_Nif11"/>
    <property type="match status" value="1"/>
</dbReference>
<dbReference type="HOGENOM" id="CLU_178480_0_0_3"/>
<proteinExistence type="predicted"/>
<gene>
    <name evidence="2" type="ordered locus">Cyan7425_3049</name>
</gene>
<dbReference type="OrthoDB" id="516068at2"/>
<reference evidence="2" key="1">
    <citation type="submission" date="2009-01" db="EMBL/GenBank/DDBJ databases">
        <title>Complete sequence of chromosome Cyanothece sp. PCC 7425.</title>
        <authorList>
            <consortium name="US DOE Joint Genome Institute"/>
            <person name="Lucas S."/>
            <person name="Copeland A."/>
            <person name="Lapidus A."/>
            <person name="Glavina del Rio T."/>
            <person name="Dalin E."/>
            <person name="Tice H."/>
            <person name="Bruce D."/>
            <person name="Goodwin L."/>
            <person name="Pitluck S."/>
            <person name="Sims D."/>
            <person name="Meineke L."/>
            <person name="Brettin T."/>
            <person name="Detter J.C."/>
            <person name="Han C."/>
            <person name="Larimer F."/>
            <person name="Land M."/>
            <person name="Hauser L."/>
            <person name="Kyrpides N."/>
            <person name="Ovchinnikova G."/>
            <person name="Liberton M."/>
            <person name="Stoeckel J."/>
            <person name="Banerjee A."/>
            <person name="Singh A."/>
            <person name="Page L."/>
            <person name="Sato H."/>
            <person name="Zhao L."/>
            <person name="Sherman L."/>
            <person name="Pakrasi H."/>
            <person name="Richardson P."/>
        </authorList>
    </citation>
    <scope>NUCLEOTIDE SEQUENCE</scope>
    <source>
        <strain evidence="2">PCC 7425</strain>
    </source>
</reference>
<dbReference type="EMBL" id="CP001344">
    <property type="protein sequence ID" value="ACL45383.1"/>
    <property type="molecule type" value="Genomic_DNA"/>
</dbReference>
<sequence length="94" mass="10097">MAQSLEQFRQQVLQDPALAEHFKTVQSSDEFVKLVLQLGQQLGYSFAAEEVKAALAQYSSSNSLELSESQLEAIAGGEDTSAYGCTGYTCHGCG</sequence>
<evidence type="ECO:0000259" key="1">
    <source>
        <dbReference type="Pfam" id="PF07862"/>
    </source>
</evidence>